<evidence type="ECO:0000313" key="3">
    <source>
        <dbReference type="Proteomes" id="UP001500190"/>
    </source>
</evidence>
<evidence type="ECO:0000256" key="1">
    <source>
        <dbReference type="SAM" id="MobiDB-lite"/>
    </source>
</evidence>
<evidence type="ECO:0000313" key="2">
    <source>
        <dbReference type="EMBL" id="GAA1581192.1"/>
    </source>
</evidence>
<sequence length="152" mass="15260">MSIGLPEAAVASGAAAMPSIEPAPVGLAFAYAAQPGPTIPPAALLADGVSLVVMLGLSAGAEDEVLVEGELLELLSLLPPQAAVVSSRAAAVVAKPARTIFRDMTISFLMGNASGSAHLTAVLRRHGRAGWVPSAKSSDPSAAGPVPNRHHE</sequence>
<protein>
    <submittedName>
        <fullName evidence="2">Uncharacterized protein</fullName>
    </submittedName>
</protein>
<reference evidence="2 3" key="1">
    <citation type="journal article" date="2019" name="Int. J. Syst. Evol. Microbiol.">
        <title>The Global Catalogue of Microorganisms (GCM) 10K type strain sequencing project: providing services to taxonomists for standard genome sequencing and annotation.</title>
        <authorList>
            <consortium name="The Broad Institute Genomics Platform"/>
            <consortium name="The Broad Institute Genome Sequencing Center for Infectious Disease"/>
            <person name="Wu L."/>
            <person name="Ma J."/>
        </authorList>
    </citation>
    <scope>NUCLEOTIDE SEQUENCE [LARGE SCALE GENOMIC DNA]</scope>
    <source>
        <strain evidence="2 3">JCM 14304</strain>
    </source>
</reference>
<name>A0ABN2DNB5_9ACTN</name>
<proteinExistence type="predicted"/>
<comment type="caution">
    <text evidence="2">The sequence shown here is derived from an EMBL/GenBank/DDBJ whole genome shotgun (WGS) entry which is preliminary data.</text>
</comment>
<dbReference type="Proteomes" id="UP001500190">
    <property type="component" value="Unassembled WGS sequence"/>
</dbReference>
<dbReference type="EMBL" id="BAAAND010000004">
    <property type="protein sequence ID" value="GAA1581192.1"/>
    <property type="molecule type" value="Genomic_DNA"/>
</dbReference>
<accession>A0ABN2DNB5</accession>
<feature type="region of interest" description="Disordered" evidence="1">
    <location>
        <begin position="130"/>
        <end position="152"/>
    </location>
</feature>
<keyword evidence="3" id="KW-1185">Reference proteome</keyword>
<gene>
    <name evidence="2" type="ORF">GCM10009742_27140</name>
</gene>
<organism evidence="2 3">
    <name type="scientific">Kribbella karoonensis</name>
    <dbReference type="NCBI Taxonomy" id="324851"/>
    <lineage>
        <taxon>Bacteria</taxon>
        <taxon>Bacillati</taxon>
        <taxon>Actinomycetota</taxon>
        <taxon>Actinomycetes</taxon>
        <taxon>Propionibacteriales</taxon>
        <taxon>Kribbellaceae</taxon>
        <taxon>Kribbella</taxon>
    </lineage>
</organism>